<dbReference type="InterPro" id="IPR014001">
    <property type="entry name" value="Helicase_ATP-bd"/>
</dbReference>
<evidence type="ECO:0000256" key="13">
    <source>
        <dbReference type="RuleBase" id="RU003874"/>
    </source>
</evidence>
<dbReference type="SMART" id="SM00957">
    <property type="entry name" value="SecA_DEAD"/>
    <property type="match status" value="1"/>
</dbReference>
<dbReference type="EMBL" id="MHIM01000034">
    <property type="protein sequence ID" value="OGY51529.1"/>
    <property type="molecule type" value="Genomic_DNA"/>
</dbReference>
<evidence type="ECO:0000259" key="15">
    <source>
        <dbReference type="PROSITE" id="PS51194"/>
    </source>
</evidence>
<organism evidence="17 18">
    <name type="scientific">Candidatus Buchananbacteria bacterium RIFCSPLOWO2_01_FULL_39_33</name>
    <dbReference type="NCBI Taxonomy" id="1797543"/>
    <lineage>
        <taxon>Bacteria</taxon>
        <taxon>Candidatus Buchananiibacteriota</taxon>
    </lineage>
</organism>
<dbReference type="InterPro" id="IPR011115">
    <property type="entry name" value="SecA_DEAD"/>
</dbReference>
<dbReference type="AlphaFoldDB" id="A0A1G1YGU6"/>
<dbReference type="PANTHER" id="PTHR30612:SF0">
    <property type="entry name" value="CHLOROPLAST PROTEIN-TRANSPORTING ATPASE"/>
    <property type="match status" value="1"/>
</dbReference>
<dbReference type="InterPro" id="IPR011116">
    <property type="entry name" value="SecA_Wing/Scaffold"/>
</dbReference>
<protein>
    <recommendedName>
        <fullName evidence="12 13">Protein translocase subunit SecA</fullName>
        <ecNumber evidence="12">7.4.2.8</ecNumber>
    </recommendedName>
</protein>
<keyword evidence="7 12" id="KW-0067">ATP-binding</keyword>
<dbReference type="FunFam" id="3.40.50.300:FF:000113">
    <property type="entry name" value="Preprotein translocase subunit SecA"/>
    <property type="match status" value="1"/>
</dbReference>
<dbReference type="GO" id="GO:0043952">
    <property type="term" value="P:protein transport by the Sec complex"/>
    <property type="evidence" value="ECO:0007669"/>
    <property type="project" value="TreeGrafter"/>
</dbReference>
<reference evidence="17 18" key="1">
    <citation type="journal article" date="2016" name="Nat. Commun.">
        <title>Thousands of microbial genomes shed light on interconnected biogeochemical processes in an aquifer system.</title>
        <authorList>
            <person name="Anantharaman K."/>
            <person name="Brown C.T."/>
            <person name="Hug L.A."/>
            <person name="Sharon I."/>
            <person name="Castelle C.J."/>
            <person name="Probst A.J."/>
            <person name="Thomas B.C."/>
            <person name="Singh A."/>
            <person name="Wilkins M.J."/>
            <person name="Karaoz U."/>
            <person name="Brodie E.L."/>
            <person name="Williams K.H."/>
            <person name="Hubbard S.S."/>
            <person name="Banfield J.F."/>
        </authorList>
    </citation>
    <scope>NUCLEOTIDE SEQUENCE [LARGE SCALE GENOMIC DNA]</scope>
</reference>
<dbReference type="NCBIfam" id="TIGR00963">
    <property type="entry name" value="secA"/>
    <property type="match status" value="1"/>
</dbReference>
<dbReference type="GO" id="GO:0005886">
    <property type="term" value="C:plasma membrane"/>
    <property type="evidence" value="ECO:0007669"/>
    <property type="project" value="UniProtKB-SubCell"/>
</dbReference>
<dbReference type="SUPFAM" id="SSF81767">
    <property type="entry name" value="Pre-protein crosslinking domain of SecA"/>
    <property type="match status" value="1"/>
</dbReference>
<dbReference type="InterPro" id="IPR014018">
    <property type="entry name" value="SecA_motor_DEAD"/>
</dbReference>
<accession>A0A1G1YGU6</accession>
<keyword evidence="11 12" id="KW-0472">Membrane</keyword>
<dbReference type="Gene3D" id="3.90.1440.10">
    <property type="entry name" value="SecA, preprotein cross-linking domain"/>
    <property type="match status" value="1"/>
</dbReference>
<feature type="domain" description="Helicase C-terminal" evidence="15">
    <location>
        <begin position="437"/>
        <end position="607"/>
    </location>
</feature>
<dbReference type="PROSITE" id="PS51196">
    <property type="entry name" value="SECA_MOTOR_DEAD"/>
    <property type="match status" value="1"/>
</dbReference>
<comment type="similarity">
    <text evidence="2 12 13">Belongs to the SecA family.</text>
</comment>
<dbReference type="GO" id="GO:0065002">
    <property type="term" value="P:intracellular protein transmembrane transport"/>
    <property type="evidence" value="ECO:0007669"/>
    <property type="project" value="UniProtKB-UniRule"/>
</dbReference>
<evidence type="ECO:0000259" key="16">
    <source>
        <dbReference type="PROSITE" id="PS51196"/>
    </source>
</evidence>
<dbReference type="InterPro" id="IPR036266">
    <property type="entry name" value="SecA_Wing/Scaffold_sf"/>
</dbReference>
<evidence type="ECO:0000256" key="10">
    <source>
        <dbReference type="ARBA" id="ARBA00023010"/>
    </source>
</evidence>
<keyword evidence="8 12" id="KW-0653">Protein transport</keyword>
<dbReference type="InterPro" id="IPR036670">
    <property type="entry name" value="SecA_X-link_sf"/>
</dbReference>
<evidence type="ECO:0000256" key="12">
    <source>
        <dbReference type="HAMAP-Rule" id="MF_01382"/>
    </source>
</evidence>
<evidence type="ECO:0000313" key="17">
    <source>
        <dbReference type="EMBL" id="OGY51529.1"/>
    </source>
</evidence>
<dbReference type="FunFam" id="3.90.1440.10:FF:000002">
    <property type="entry name" value="Protein translocase subunit SecA"/>
    <property type="match status" value="1"/>
</dbReference>
<dbReference type="GO" id="GO:0017038">
    <property type="term" value="P:protein import"/>
    <property type="evidence" value="ECO:0007669"/>
    <property type="project" value="InterPro"/>
</dbReference>
<keyword evidence="10 12" id="KW-0811">Translocation</keyword>
<dbReference type="SMART" id="SM00958">
    <property type="entry name" value="SecA_PP_bind"/>
    <property type="match status" value="1"/>
</dbReference>
<dbReference type="Pfam" id="PF07517">
    <property type="entry name" value="SecA_DEAD"/>
    <property type="match status" value="1"/>
</dbReference>
<dbReference type="PRINTS" id="PR00906">
    <property type="entry name" value="SECA"/>
</dbReference>
<dbReference type="Pfam" id="PF07516">
    <property type="entry name" value="SecA_SW"/>
    <property type="match status" value="1"/>
</dbReference>
<evidence type="ECO:0000256" key="6">
    <source>
        <dbReference type="ARBA" id="ARBA00022741"/>
    </source>
</evidence>
<dbReference type="PROSITE" id="PS01312">
    <property type="entry name" value="SECA"/>
    <property type="match status" value="1"/>
</dbReference>
<evidence type="ECO:0000256" key="3">
    <source>
        <dbReference type="ARBA" id="ARBA00022448"/>
    </source>
</evidence>
<evidence type="ECO:0000256" key="7">
    <source>
        <dbReference type="ARBA" id="ARBA00022840"/>
    </source>
</evidence>
<dbReference type="GO" id="GO:0005524">
    <property type="term" value="F:ATP binding"/>
    <property type="evidence" value="ECO:0007669"/>
    <property type="project" value="UniProtKB-UniRule"/>
</dbReference>
<keyword evidence="9 12" id="KW-1278">Translocase</keyword>
<keyword evidence="3 12" id="KW-0813">Transport</keyword>
<dbReference type="NCBIfam" id="NF009538">
    <property type="entry name" value="PRK12904.1"/>
    <property type="match status" value="1"/>
</dbReference>
<evidence type="ECO:0000256" key="5">
    <source>
        <dbReference type="ARBA" id="ARBA00022490"/>
    </source>
</evidence>
<comment type="caution">
    <text evidence="17">The sequence shown here is derived from an EMBL/GenBank/DDBJ whole genome shotgun (WGS) entry which is preliminary data.</text>
</comment>
<dbReference type="InterPro" id="IPR044722">
    <property type="entry name" value="SecA_SF2_C"/>
</dbReference>
<gene>
    <name evidence="12" type="primary">secA</name>
    <name evidence="17" type="ORF">A3A02_01840</name>
</gene>
<dbReference type="EC" id="7.4.2.8" evidence="12"/>
<evidence type="ECO:0000256" key="8">
    <source>
        <dbReference type="ARBA" id="ARBA00022927"/>
    </source>
</evidence>
<dbReference type="NCBIfam" id="NF006630">
    <property type="entry name" value="PRK09200.1"/>
    <property type="match status" value="1"/>
</dbReference>
<evidence type="ECO:0000313" key="18">
    <source>
        <dbReference type="Proteomes" id="UP000177376"/>
    </source>
</evidence>
<comment type="subunit">
    <text evidence="12">Monomer and homodimer. Part of the essential Sec protein translocation apparatus which comprises SecA, SecYEG and auxiliary proteins SecDF. Other proteins may also be involved.</text>
</comment>
<dbReference type="InterPro" id="IPR027417">
    <property type="entry name" value="P-loop_NTPase"/>
</dbReference>
<evidence type="ECO:0000256" key="2">
    <source>
        <dbReference type="ARBA" id="ARBA00007650"/>
    </source>
</evidence>
<sequence>MSILSKFFGDSNEKVLSELKSVVEQINALEPSIKALTDEELKNQTAKLKEELKNGKTPNDILPSAFATVREAASRVIGQRHYDVQLMAGIALYRGQIAEMKTGEGKTLAATGPLYLNALVGQGTHLVTVNDYLARIHADWMGRIYDFLGLSTGCIGQQNVSYRFQADKVVVSGDEQLDVQYLVPCSRKEAYACDITYGTNNEFGFDYLRDNMVSAIEEKTQRVLYYAIVDEVDSILIDEARTPLIISAPDMESTDKYYQFSKIVTRLTEGPDYNIDEKMRAVTLTDEGIAKVEKILGVDNIYTERGIRDVHHIEQALKAQALFKKDRDYVVKDGEIVIIDEFTGRMMFGRRYSEGLHQAIEAKENVKVQKESVTLATISFQNYFRLYQKLAGMTGTAATEAEEFSKIYKLEVVVVPTNKPTIRQDLNDKIYKNEHGKYQALIEEVKIRHQNGQPILIGTVSIEKNELLADLLAREGIEAQILNAKYHEKEAHIIAQAGKLGAVTVATNMAGRGVDIILGGHQFNETEYQKVVKTGGLCVLGTERHESRRIDNQLRGRSGRQGDPGASQFFLSMDDDLMRIFGSTRMKSIMTTLGLPDNVPIENKIISRSIEQAQKKVEGNNFDIRKHLVEYDDVMNKQRETIYRKRNEILNSGNPADSQAVERISTKTLIFDAIFKEIESMVKFHTQAESEDEWNLKEIYESINSIFPIESEVRKKLAELKDEAGDKEEDNISRAKILGYLKKLAVLKYEKLEKNLNLLPHDESGLEPARQIERGLLLRVIDTLWIEHLDTMQNLRTGIGLRGYGQRDPLIEYKRESIRLFKELLSEIDRQVAYSIFKIGLINPEMMTGSEQPKANLKFSAPSKESSQQSPMAADTGLIERKADKIMEDKSHFDGQKVGRNDPCPCRATKADGKPIKFKNCHGK</sequence>
<dbReference type="CDD" id="cd17928">
    <property type="entry name" value="DEXDc_SecA"/>
    <property type="match status" value="1"/>
</dbReference>
<dbReference type="InterPro" id="IPR011130">
    <property type="entry name" value="SecA_preprotein_X-link_dom"/>
</dbReference>
<keyword evidence="6 12" id="KW-0547">Nucleotide-binding</keyword>
<dbReference type="PROSITE" id="PS51194">
    <property type="entry name" value="HELICASE_CTER"/>
    <property type="match status" value="1"/>
</dbReference>
<dbReference type="PANTHER" id="PTHR30612">
    <property type="entry name" value="SECA INNER MEMBRANE COMPONENT OF SEC PROTEIN SECRETION SYSTEM"/>
    <property type="match status" value="1"/>
</dbReference>
<dbReference type="Pfam" id="PF21090">
    <property type="entry name" value="P-loop_SecA"/>
    <property type="match status" value="2"/>
</dbReference>
<feature type="domain" description="Helicase ATP-binding" evidence="14">
    <location>
        <begin position="87"/>
        <end position="268"/>
    </location>
</feature>
<name>A0A1G1YGU6_9BACT</name>
<dbReference type="InterPro" id="IPR000185">
    <property type="entry name" value="SecA"/>
</dbReference>
<keyword evidence="4 12" id="KW-1003">Cell membrane</keyword>
<dbReference type="GO" id="GO:0005829">
    <property type="term" value="C:cytosol"/>
    <property type="evidence" value="ECO:0007669"/>
    <property type="project" value="TreeGrafter"/>
</dbReference>
<evidence type="ECO:0000256" key="11">
    <source>
        <dbReference type="ARBA" id="ARBA00023136"/>
    </source>
</evidence>
<dbReference type="GO" id="GO:0031522">
    <property type="term" value="C:cell envelope Sec protein transport complex"/>
    <property type="evidence" value="ECO:0007669"/>
    <property type="project" value="UniProtKB-ARBA"/>
</dbReference>
<dbReference type="Gene3D" id="3.40.50.300">
    <property type="entry name" value="P-loop containing nucleotide triphosphate hydrolases"/>
    <property type="match status" value="2"/>
</dbReference>
<evidence type="ECO:0000256" key="4">
    <source>
        <dbReference type="ARBA" id="ARBA00022475"/>
    </source>
</evidence>
<feature type="domain" description="SecA family profile" evidence="16">
    <location>
        <begin position="1"/>
        <end position="602"/>
    </location>
</feature>
<evidence type="ECO:0000256" key="1">
    <source>
        <dbReference type="ARBA" id="ARBA00004170"/>
    </source>
</evidence>
<feature type="binding site" evidence="12">
    <location>
        <position position="85"/>
    </location>
    <ligand>
        <name>ATP</name>
        <dbReference type="ChEBI" id="CHEBI:30616"/>
    </ligand>
</feature>
<comment type="function">
    <text evidence="12">Part of the Sec protein translocase complex. Interacts with the SecYEG preprotein conducting channel. Has a central role in coupling the hydrolysis of ATP to the transfer of proteins into and across the cell membrane, serving as an ATP-driven molecular motor driving the stepwise translocation of polypeptide chains across the membrane.</text>
</comment>
<feature type="binding site" evidence="12">
    <location>
        <position position="515"/>
    </location>
    <ligand>
        <name>ATP</name>
        <dbReference type="ChEBI" id="CHEBI:30616"/>
    </ligand>
</feature>
<dbReference type="HAMAP" id="MF_01382">
    <property type="entry name" value="SecA"/>
    <property type="match status" value="1"/>
</dbReference>
<evidence type="ECO:0000259" key="14">
    <source>
        <dbReference type="PROSITE" id="PS51192"/>
    </source>
</evidence>
<comment type="catalytic activity">
    <reaction evidence="12">
        <text>ATP + H2O + cellular proteinSide 1 = ADP + phosphate + cellular proteinSide 2.</text>
        <dbReference type="EC" id="7.4.2.8"/>
    </reaction>
</comment>
<dbReference type="SUPFAM" id="SSF52540">
    <property type="entry name" value="P-loop containing nucleoside triphosphate hydrolases"/>
    <property type="match status" value="2"/>
</dbReference>
<dbReference type="SUPFAM" id="SSF81886">
    <property type="entry name" value="Helical scaffold and wing domains of SecA"/>
    <property type="match status" value="1"/>
</dbReference>
<dbReference type="Proteomes" id="UP000177376">
    <property type="component" value="Unassembled WGS sequence"/>
</dbReference>
<comment type="subcellular location">
    <subcellularLocation>
        <location evidence="12">Cell membrane</location>
        <topology evidence="12">Peripheral membrane protein</topology>
        <orientation evidence="12">Cytoplasmic side</orientation>
    </subcellularLocation>
    <subcellularLocation>
        <location evidence="12">Cytoplasm</location>
    </subcellularLocation>
    <subcellularLocation>
        <location evidence="1">Membrane</location>
        <topology evidence="1">Peripheral membrane protein</topology>
    </subcellularLocation>
    <text evidence="12">Distribution is 50-50.</text>
</comment>
<dbReference type="PROSITE" id="PS51192">
    <property type="entry name" value="HELICASE_ATP_BIND_1"/>
    <property type="match status" value="1"/>
</dbReference>
<dbReference type="Gene3D" id="1.10.3060.10">
    <property type="entry name" value="Helical scaffold and wing domains of SecA"/>
    <property type="match status" value="1"/>
</dbReference>
<dbReference type="GO" id="GO:0006605">
    <property type="term" value="P:protein targeting"/>
    <property type="evidence" value="ECO:0007669"/>
    <property type="project" value="UniProtKB-UniRule"/>
</dbReference>
<dbReference type="InterPro" id="IPR020937">
    <property type="entry name" value="SecA_CS"/>
</dbReference>
<keyword evidence="5 12" id="KW-0963">Cytoplasm</keyword>
<dbReference type="GO" id="GO:0008564">
    <property type="term" value="F:protein-exporting ATPase activity"/>
    <property type="evidence" value="ECO:0007669"/>
    <property type="project" value="UniProtKB-EC"/>
</dbReference>
<evidence type="ECO:0000256" key="9">
    <source>
        <dbReference type="ARBA" id="ARBA00022967"/>
    </source>
</evidence>
<proteinExistence type="inferred from homology"/>
<feature type="binding site" evidence="12">
    <location>
        <begin position="103"/>
        <end position="107"/>
    </location>
    <ligand>
        <name>ATP</name>
        <dbReference type="ChEBI" id="CHEBI:30616"/>
    </ligand>
</feature>
<dbReference type="CDD" id="cd18803">
    <property type="entry name" value="SF2_C_secA"/>
    <property type="match status" value="1"/>
</dbReference>
<dbReference type="InterPro" id="IPR001650">
    <property type="entry name" value="Helicase_C-like"/>
</dbReference>
<dbReference type="Pfam" id="PF01043">
    <property type="entry name" value="SecA_PP_bind"/>
    <property type="match status" value="1"/>
</dbReference>